<gene>
    <name evidence="1" type="ORF">GZH47_02460</name>
</gene>
<dbReference type="AlphaFoldDB" id="A0A6C0NUB1"/>
<evidence type="ECO:0008006" key="3">
    <source>
        <dbReference type="Google" id="ProtNLM"/>
    </source>
</evidence>
<evidence type="ECO:0000313" key="2">
    <source>
        <dbReference type="Proteomes" id="UP000479114"/>
    </source>
</evidence>
<reference evidence="1 2" key="1">
    <citation type="submission" date="2020-02" db="EMBL/GenBank/DDBJ databases">
        <title>Paenibacillus sp. nov., isolated from rhizosphere soil of tomato.</title>
        <authorList>
            <person name="Weon H.-Y."/>
            <person name="Lee S.A."/>
        </authorList>
    </citation>
    <scope>NUCLEOTIDE SEQUENCE [LARGE SCALE GENOMIC DNA]</scope>
    <source>
        <strain evidence="1 2">14171R-81</strain>
    </source>
</reference>
<protein>
    <recommendedName>
        <fullName evidence="3">DUF2642 domain-containing protein</fullName>
    </recommendedName>
</protein>
<proteinExistence type="predicted"/>
<sequence>MQSYLLQAKLSCQLVTIQTDDGDWLTGMVEEITQWTVTLRRSDGIKMVLVGEIVHAYLLPQLGEGGIHS</sequence>
<evidence type="ECO:0000313" key="1">
    <source>
        <dbReference type="EMBL" id="QHW29809.1"/>
    </source>
</evidence>
<dbReference type="Proteomes" id="UP000479114">
    <property type="component" value="Chromosome"/>
</dbReference>
<accession>A0A6C0NUB1</accession>
<dbReference type="KEGG" id="prz:GZH47_02460"/>
<dbReference type="EMBL" id="CP048286">
    <property type="protein sequence ID" value="QHW29809.1"/>
    <property type="molecule type" value="Genomic_DNA"/>
</dbReference>
<keyword evidence="2" id="KW-1185">Reference proteome</keyword>
<organism evidence="1 2">
    <name type="scientific">Paenibacillus rhizovicinus</name>
    <dbReference type="NCBI Taxonomy" id="2704463"/>
    <lineage>
        <taxon>Bacteria</taxon>
        <taxon>Bacillati</taxon>
        <taxon>Bacillota</taxon>
        <taxon>Bacilli</taxon>
        <taxon>Bacillales</taxon>
        <taxon>Paenibacillaceae</taxon>
        <taxon>Paenibacillus</taxon>
    </lineage>
</organism>
<dbReference type="RefSeq" id="WP_162638378.1">
    <property type="nucleotide sequence ID" value="NZ_CP048286.1"/>
</dbReference>
<name>A0A6C0NUB1_9BACL</name>